<keyword evidence="1" id="KW-0812">Transmembrane</keyword>
<feature type="transmembrane region" description="Helical" evidence="1">
    <location>
        <begin position="42"/>
        <end position="60"/>
    </location>
</feature>
<evidence type="ECO:0000313" key="3">
    <source>
        <dbReference type="Proteomes" id="UP000276133"/>
    </source>
</evidence>
<name>A0A3M7TAG1_BRAPC</name>
<proteinExistence type="predicted"/>
<comment type="caution">
    <text evidence="2">The sequence shown here is derived from an EMBL/GenBank/DDBJ whole genome shotgun (WGS) entry which is preliminary data.</text>
</comment>
<gene>
    <name evidence="2" type="ORF">BpHYR1_052244</name>
</gene>
<organism evidence="2 3">
    <name type="scientific">Brachionus plicatilis</name>
    <name type="common">Marine rotifer</name>
    <name type="synonym">Brachionus muelleri</name>
    <dbReference type="NCBI Taxonomy" id="10195"/>
    <lineage>
        <taxon>Eukaryota</taxon>
        <taxon>Metazoa</taxon>
        <taxon>Spiralia</taxon>
        <taxon>Gnathifera</taxon>
        <taxon>Rotifera</taxon>
        <taxon>Eurotatoria</taxon>
        <taxon>Monogononta</taxon>
        <taxon>Pseudotrocha</taxon>
        <taxon>Ploima</taxon>
        <taxon>Brachionidae</taxon>
        <taxon>Brachionus</taxon>
    </lineage>
</organism>
<reference evidence="2 3" key="1">
    <citation type="journal article" date="2018" name="Sci. Rep.">
        <title>Genomic signatures of local adaptation to the degree of environmental predictability in rotifers.</title>
        <authorList>
            <person name="Franch-Gras L."/>
            <person name="Hahn C."/>
            <person name="Garcia-Roger E.M."/>
            <person name="Carmona M.J."/>
            <person name="Serra M."/>
            <person name="Gomez A."/>
        </authorList>
    </citation>
    <scope>NUCLEOTIDE SEQUENCE [LARGE SCALE GENOMIC DNA]</scope>
    <source>
        <strain evidence="2">HYR1</strain>
    </source>
</reference>
<evidence type="ECO:0000256" key="1">
    <source>
        <dbReference type="SAM" id="Phobius"/>
    </source>
</evidence>
<sequence length="129" mass="15389">MPSDKFAVIWNEYSNQQLVYHANVCLLENFEEDLIKRFTAKIFFMQYIIIEFIRIFILLATKYNTVKFCLPDMIKIESSFCLFNEALSLQKFLTIDFEITIVNSELGLDLKLVTFKKLWQIQIKMKLKI</sequence>
<dbReference type="Proteomes" id="UP000276133">
    <property type="component" value="Unassembled WGS sequence"/>
</dbReference>
<dbReference type="EMBL" id="REGN01000043">
    <property type="protein sequence ID" value="RNA44955.1"/>
    <property type="molecule type" value="Genomic_DNA"/>
</dbReference>
<protein>
    <submittedName>
        <fullName evidence="2">Uncharacterized protein</fullName>
    </submittedName>
</protein>
<keyword evidence="3" id="KW-1185">Reference proteome</keyword>
<keyword evidence="1" id="KW-1133">Transmembrane helix</keyword>
<keyword evidence="1" id="KW-0472">Membrane</keyword>
<accession>A0A3M7TAG1</accession>
<evidence type="ECO:0000313" key="2">
    <source>
        <dbReference type="EMBL" id="RNA44955.1"/>
    </source>
</evidence>
<dbReference type="AlphaFoldDB" id="A0A3M7TAG1"/>